<sequence>MSFRWLEEGATPELSDLGKRIANCIRKHGYTERSWLVSRVEKQIEEFGIARAIFTVGQVDGVWQVIGERPQ</sequence>
<keyword evidence="2" id="KW-1185">Reference proteome</keyword>
<evidence type="ECO:0000313" key="1">
    <source>
        <dbReference type="EMBL" id="TDR28928.1"/>
    </source>
</evidence>
<accession>A0A4R6Y6W1</accession>
<name>A0A4R6Y6W1_9HYPH</name>
<proteinExistence type="predicted"/>
<dbReference type="Proteomes" id="UP000294958">
    <property type="component" value="Unassembled WGS sequence"/>
</dbReference>
<protein>
    <submittedName>
        <fullName evidence="1">Uncharacterized protein</fullName>
    </submittedName>
</protein>
<organism evidence="1 2">
    <name type="scientific">Aquamicrobium defluvii</name>
    <dbReference type="NCBI Taxonomy" id="69279"/>
    <lineage>
        <taxon>Bacteria</taxon>
        <taxon>Pseudomonadati</taxon>
        <taxon>Pseudomonadota</taxon>
        <taxon>Alphaproteobacteria</taxon>
        <taxon>Hyphomicrobiales</taxon>
        <taxon>Phyllobacteriaceae</taxon>
        <taxon>Aquamicrobium</taxon>
    </lineage>
</organism>
<gene>
    <name evidence="1" type="ORF">DES43_15415</name>
</gene>
<evidence type="ECO:0000313" key="2">
    <source>
        <dbReference type="Proteomes" id="UP000294958"/>
    </source>
</evidence>
<reference evidence="1 2" key="1">
    <citation type="submission" date="2019-03" db="EMBL/GenBank/DDBJ databases">
        <title>Genomic Encyclopedia of Type Strains, Phase IV (KMG-IV): sequencing the most valuable type-strain genomes for metagenomic binning, comparative biology and taxonomic classification.</title>
        <authorList>
            <person name="Goeker M."/>
        </authorList>
    </citation>
    <scope>NUCLEOTIDE SEQUENCE [LARGE SCALE GENOMIC DNA]</scope>
    <source>
        <strain evidence="1 2">DSM 11603</strain>
    </source>
</reference>
<comment type="caution">
    <text evidence="1">The sequence shown here is derived from an EMBL/GenBank/DDBJ whole genome shotgun (WGS) entry which is preliminary data.</text>
</comment>
<dbReference type="EMBL" id="SNZF01000054">
    <property type="protein sequence ID" value="TDR28928.1"/>
    <property type="molecule type" value="Genomic_DNA"/>
</dbReference>
<dbReference type="AlphaFoldDB" id="A0A4R6Y6W1"/>
<dbReference type="RefSeq" id="WP_133676313.1">
    <property type="nucleotide sequence ID" value="NZ_SNZF01000054.1"/>
</dbReference>